<reference evidence="2" key="1">
    <citation type="submission" date="2018-06" db="EMBL/GenBank/DDBJ databases">
        <authorList>
            <person name="Zhirakovskaya E."/>
        </authorList>
    </citation>
    <scope>NUCLEOTIDE SEQUENCE</scope>
</reference>
<feature type="coiled-coil region" evidence="1">
    <location>
        <begin position="89"/>
        <end position="205"/>
    </location>
</feature>
<evidence type="ECO:0000313" key="2">
    <source>
        <dbReference type="EMBL" id="VAW60718.1"/>
    </source>
</evidence>
<protein>
    <submittedName>
        <fullName evidence="2">Uncharacterized protein</fullName>
    </submittedName>
</protein>
<sequence>MTESGKQIESALKKSNIEIKTEQLARASTSLAQERSSFDNDVKALTDLQQNNTRVGKMLNKEGVRINKRGPLAKGALGAISIVTGSSILAAEEQNIRKITDALENDKLEAKRLQKAIVKRHPDLLDRELNFNNAQRRYLNAERDALKEAYKEEKKAAEKQIEALNNFNRKNERLGLSTAATDQLIAQINSEIKALEETIEANEAARWDNRNNKRSPPNQAIMPCPKKCEASTLEVSCKHFGKTRKAKLPPGTSVAELHVISASLASDPAFVDILYVSIEGGCGEGKTTVSPSISIPELMQRDEEGYNCPYAVVTGTDTNVRLPGTAGSPLEIAAYSPSVDMRFRKLRWADFIKHVFTPREDKVSTYTVEAKGCGGEYDGLAAQIHAHTKVQWGGEIAFSWEKLAPESNEAEEDGTALVETDTAVRKWALEGKVAGSHDGTKFDLGTKLNDEFFPGLRKTIGGVASFLNRLDDIENSNADADQPAAEKDGATKPPKIFKFSVNYPKVVIGGSYENKEHPEDYTVDNEFKVFLKLDPLIGAKIEIDILRALLNIASDAIAPGAYSQAKKFASYMKKITRH</sequence>
<dbReference type="AlphaFoldDB" id="A0A3B0WXG8"/>
<gene>
    <name evidence="2" type="ORF">MNBD_GAMMA11-1855</name>
</gene>
<name>A0A3B0WXG8_9ZZZZ</name>
<dbReference type="EMBL" id="UOFG01000129">
    <property type="protein sequence ID" value="VAW60718.1"/>
    <property type="molecule type" value="Genomic_DNA"/>
</dbReference>
<evidence type="ECO:0000256" key="1">
    <source>
        <dbReference type="SAM" id="Coils"/>
    </source>
</evidence>
<keyword evidence="1" id="KW-0175">Coiled coil</keyword>
<proteinExistence type="predicted"/>
<accession>A0A3B0WXG8</accession>
<organism evidence="2">
    <name type="scientific">hydrothermal vent metagenome</name>
    <dbReference type="NCBI Taxonomy" id="652676"/>
    <lineage>
        <taxon>unclassified sequences</taxon>
        <taxon>metagenomes</taxon>
        <taxon>ecological metagenomes</taxon>
    </lineage>
</organism>